<protein>
    <recommendedName>
        <fullName evidence="1">non-specific serine/threonine protein kinase</fullName>
        <ecNumber evidence="1">2.7.11.1</ecNumber>
    </recommendedName>
</protein>
<gene>
    <name evidence="7" type="ORF">OW763_01550</name>
</gene>
<keyword evidence="5" id="KW-0067">ATP-binding</keyword>
<name>A0ABT4CXF9_9CLOT</name>
<keyword evidence="3" id="KW-0547">Nucleotide-binding</keyword>
<dbReference type="EC" id="2.7.11.1" evidence="1"/>
<dbReference type="RefSeq" id="WP_268039303.1">
    <property type="nucleotide sequence ID" value="NZ_JAPQER010000001.1"/>
</dbReference>
<evidence type="ECO:0000256" key="3">
    <source>
        <dbReference type="ARBA" id="ARBA00022741"/>
    </source>
</evidence>
<dbReference type="SMART" id="SM00220">
    <property type="entry name" value="S_TKc"/>
    <property type="match status" value="1"/>
</dbReference>
<reference evidence="7" key="1">
    <citation type="submission" date="2022-12" db="EMBL/GenBank/DDBJ databases">
        <authorList>
            <person name="Wang J."/>
        </authorList>
    </citation>
    <scope>NUCLEOTIDE SEQUENCE</scope>
    <source>
        <strain evidence="7">HY-45-18</strain>
    </source>
</reference>
<evidence type="ECO:0000313" key="7">
    <source>
        <dbReference type="EMBL" id="MCY6483037.1"/>
    </source>
</evidence>
<evidence type="ECO:0000313" key="8">
    <source>
        <dbReference type="Proteomes" id="UP001078443"/>
    </source>
</evidence>
<dbReference type="InterPro" id="IPR000719">
    <property type="entry name" value="Prot_kinase_dom"/>
</dbReference>
<dbReference type="PROSITE" id="PS50011">
    <property type="entry name" value="PROTEIN_KINASE_DOM"/>
    <property type="match status" value="1"/>
</dbReference>
<feature type="domain" description="Protein kinase" evidence="6">
    <location>
        <begin position="12"/>
        <end position="248"/>
    </location>
</feature>
<keyword evidence="4 7" id="KW-0418">Kinase</keyword>
<evidence type="ECO:0000256" key="4">
    <source>
        <dbReference type="ARBA" id="ARBA00022777"/>
    </source>
</evidence>
<dbReference type="InterPro" id="IPR011009">
    <property type="entry name" value="Kinase-like_dom_sf"/>
</dbReference>
<dbReference type="PANTHER" id="PTHR43671">
    <property type="entry name" value="SERINE/THREONINE-PROTEIN KINASE NEK"/>
    <property type="match status" value="1"/>
</dbReference>
<dbReference type="SUPFAM" id="SSF56112">
    <property type="entry name" value="Protein kinase-like (PK-like)"/>
    <property type="match status" value="1"/>
</dbReference>
<evidence type="ECO:0000256" key="1">
    <source>
        <dbReference type="ARBA" id="ARBA00012513"/>
    </source>
</evidence>
<dbReference type="GO" id="GO:0016301">
    <property type="term" value="F:kinase activity"/>
    <property type="evidence" value="ECO:0007669"/>
    <property type="project" value="UniProtKB-KW"/>
</dbReference>
<comment type="caution">
    <text evidence="7">The sequence shown here is derived from an EMBL/GenBank/DDBJ whole genome shotgun (WGS) entry which is preliminary data.</text>
</comment>
<dbReference type="Proteomes" id="UP001078443">
    <property type="component" value="Unassembled WGS sequence"/>
</dbReference>
<keyword evidence="8" id="KW-1185">Reference proteome</keyword>
<dbReference type="PANTHER" id="PTHR43671:SF13">
    <property type="entry name" value="SERINE_THREONINE-PROTEIN KINASE NEK2"/>
    <property type="match status" value="1"/>
</dbReference>
<sequence>MININYILDGKYEIIKVMRKGYMGKVYLCKDIRLKRLCIINEVQKDFKKNIDILLTFNILQKLNYPSISKIFDMVYRENNIYIVQEYIEGQTLEKYVKEKVFLETKDICNITSNMCNIIDWLYNLNPSIIYRNLNPDNIIITSNGNVILSDFGVAKIDKAVDNNTIYMSSNCYVNSEQCNIQIAIQSIGMLMYFMATGKLTSIAFEPLIDVNYGNNIDSNLKKIIQKCFQIDIKNRYVSVKELNKEIIMVMLKKSNHKKSNKSQSKRNGIDLLAIIKKLCPMKYNK</sequence>
<proteinExistence type="predicted"/>
<dbReference type="EMBL" id="JAPQER010000001">
    <property type="protein sequence ID" value="MCY6483037.1"/>
    <property type="molecule type" value="Genomic_DNA"/>
</dbReference>
<dbReference type="Gene3D" id="1.10.510.10">
    <property type="entry name" value="Transferase(Phosphotransferase) domain 1"/>
    <property type="match status" value="1"/>
</dbReference>
<dbReference type="Pfam" id="PF00069">
    <property type="entry name" value="Pkinase"/>
    <property type="match status" value="1"/>
</dbReference>
<evidence type="ECO:0000256" key="2">
    <source>
        <dbReference type="ARBA" id="ARBA00022679"/>
    </source>
</evidence>
<keyword evidence="2" id="KW-0808">Transferase</keyword>
<accession>A0ABT4CXF9</accession>
<evidence type="ECO:0000256" key="5">
    <source>
        <dbReference type="ARBA" id="ARBA00022840"/>
    </source>
</evidence>
<evidence type="ECO:0000259" key="6">
    <source>
        <dbReference type="PROSITE" id="PS50011"/>
    </source>
</evidence>
<dbReference type="InterPro" id="IPR050660">
    <property type="entry name" value="NEK_Ser/Thr_kinase"/>
</dbReference>
<organism evidence="7 8">
    <name type="scientific">Clostridium aestuarii</name>
    <dbReference type="NCBI Taxonomy" id="338193"/>
    <lineage>
        <taxon>Bacteria</taxon>
        <taxon>Bacillati</taxon>
        <taxon>Bacillota</taxon>
        <taxon>Clostridia</taxon>
        <taxon>Eubacteriales</taxon>
        <taxon>Clostridiaceae</taxon>
        <taxon>Clostridium</taxon>
    </lineage>
</organism>